<reference evidence="6" key="1">
    <citation type="submission" date="2020-09" db="EMBL/GenBank/DDBJ databases">
        <title>Genome-Enabled Discovery of Anthraquinone Biosynthesis in Senna tora.</title>
        <authorList>
            <person name="Kang S.-H."/>
            <person name="Pandey R.P."/>
            <person name="Lee C.-M."/>
            <person name="Sim J.-S."/>
            <person name="Jeong J.-T."/>
            <person name="Choi B.-S."/>
            <person name="Jung M."/>
            <person name="Ginzburg D."/>
            <person name="Zhao K."/>
            <person name="Won S.Y."/>
            <person name="Oh T.-J."/>
            <person name="Yu Y."/>
            <person name="Kim N.-H."/>
            <person name="Lee O.R."/>
            <person name="Lee T.-H."/>
            <person name="Bashyal P."/>
            <person name="Kim T.-S."/>
            <person name="Lee W.-H."/>
            <person name="Kawkins C."/>
            <person name="Kim C.-K."/>
            <person name="Kim J.S."/>
            <person name="Ahn B.O."/>
            <person name="Rhee S.Y."/>
            <person name="Sohng J.K."/>
        </authorList>
    </citation>
    <scope>NUCLEOTIDE SEQUENCE</scope>
    <source>
        <tissue evidence="6">Leaf</tissue>
    </source>
</reference>
<evidence type="ECO:0000313" key="7">
    <source>
        <dbReference type="Proteomes" id="UP000634136"/>
    </source>
</evidence>
<organism evidence="6 7">
    <name type="scientific">Senna tora</name>
    <dbReference type="NCBI Taxonomy" id="362788"/>
    <lineage>
        <taxon>Eukaryota</taxon>
        <taxon>Viridiplantae</taxon>
        <taxon>Streptophyta</taxon>
        <taxon>Embryophyta</taxon>
        <taxon>Tracheophyta</taxon>
        <taxon>Spermatophyta</taxon>
        <taxon>Magnoliopsida</taxon>
        <taxon>eudicotyledons</taxon>
        <taxon>Gunneridae</taxon>
        <taxon>Pentapetalae</taxon>
        <taxon>rosids</taxon>
        <taxon>fabids</taxon>
        <taxon>Fabales</taxon>
        <taxon>Fabaceae</taxon>
        <taxon>Caesalpinioideae</taxon>
        <taxon>Cassia clade</taxon>
        <taxon>Senna</taxon>
    </lineage>
</organism>
<dbReference type="SUPFAM" id="SSF47459">
    <property type="entry name" value="HLH, helix-loop-helix DNA-binding domain"/>
    <property type="match status" value="1"/>
</dbReference>
<evidence type="ECO:0000256" key="4">
    <source>
        <dbReference type="ARBA" id="ARBA00023242"/>
    </source>
</evidence>
<evidence type="ECO:0000256" key="2">
    <source>
        <dbReference type="ARBA" id="ARBA00023015"/>
    </source>
</evidence>
<keyword evidence="3" id="KW-0804">Transcription</keyword>
<comment type="subcellular location">
    <subcellularLocation>
        <location evidence="1">Nucleus</location>
    </subcellularLocation>
</comment>
<feature type="compositionally biased region" description="Polar residues" evidence="5">
    <location>
        <begin position="317"/>
        <end position="329"/>
    </location>
</feature>
<dbReference type="PANTHER" id="PTHR46807:SF1">
    <property type="entry name" value="TRANSCRIPTION FACTOR PIF3"/>
    <property type="match status" value="1"/>
</dbReference>
<comment type="caution">
    <text evidence="6">The sequence shown here is derived from an EMBL/GenBank/DDBJ whole genome shotgun (WGS) entry which is preliminary data.</text>
</comment>
<evidence type="ECO:0000256" key="3">
    <source>
        <dbReference type="ARBA" id="ARBA00023163"/>
    </source>
</evidence>
<dbReference type="Proteomes" id="UP000634136">
    <property type="component" value="Unassembled WGS sequence"/>
</dbReference>
<accession>A0A834SJS8</accession>
<dbReference type="InterPro" id="IPR036638">
    <property type="entry name" value="HLH_DNA-bd_sf"/>
</dbReference>
<keyword evidence="2" id="KW-0805">Transcription regulation</keyword>
<feature type="region of interest" description="Disordered" evidence="5">
    <location>
        <begin position="417"/>
        <end position="476"/>
    </location>
</feature>
<dbReference type="GO" id="GO:0003700">
    <property type="term" value="F:DNA-binding transcription factor activity"/>
    <property type="evidence" value="ECO:0007669"/>
    <property type="project" value="InterPro"/>
</dbReference>
<dbReference type="GO" id="GO:0005634">
    <property type="term" value="C:nucleus"/>
    <property type="evidence" value="ECO:0007669"/>
    <property type="project" value="UniProtKB-SubCell"/>
</dbReference>
<dbReference type="PANTHER" id="PTHR46807">
    <property type="entry name" value="TRANSCRIPTION FACTOR PIF3"/>
    <property type="match status" value="1"/>
</dbReference>
<sequence length="765" mass="82132">MPLYELYRMAREKLDSKDLNSTHASDQSSAPENDFFELVWENGQISMQGQPSRAKKSPTCKSLPSHSARIRDKDMGNGTNTRVGKFGDLDSGLNEIPMSVPSGEVDLSPDEDMVPWLNYSIDDYLQHEYNSDLLHELSRDTVNQIPASENFSLMDKRHNCNQELRDCHRNPVRDFSTTEQGIISREFSVGEVETTRTKTGPNELYPPSLQQCQTSFASVRSRVSVITDNNTSNATQHVSCGETTQIPSTSSGFANLKMQKHDPITPSTSSTSTIMNFSHFARPAAIMRANLQSIGKMSGLSLARSESIVNKNKDAAATSNNPLESTLVGSRSELPRDTNMHCQQEMESSKADLKPVELKSLEQNAAASKQFDIACKKDALKDDQTSNIVLGESGTKGHTAVEKGIEQVVASSSVCSGNGVERVSDSSNQNLKRKSIDTEDSECHSEDVEEESVGVKKAAPARGNTGSKRSRAAEVHNLSERVDKASMLDEAIEYLKTLQLQVQMMSMGAGLYMPPMMLPPGMQHMHSPMSPFLPMGVGMQMGLGMGYGMAMPDMNGGSSRFPTIQMPQMQGTHLSAPPMSGPTAQHGMARSNPQVFGLPGQGLPVPMTRTPIIPLSGGPLMNSSALGLNVRGTAIPVENMDSASASGLKDPMSTVNSQVVQSTDGCNPTSQMSTQHQATNVGLKESALAHNSGHSSDADDKGALNPGKEDNFKTICFDVVIASSSFFSSLDAKVSLTGSLAAGAISSTFVSASAFSSFSLSSSAA</sequence>
<protein>
    <submittedName>
        <fullName evidence="6">Transcription factor PIF3-like</fullName>
    </submittedName>
</protein>
<dbReference type="OrthoDB" id="690068at2759"/>
<evidence type="ECO:0000313" key="6">
    <source>
        <dbReference type="EMBL" id="KAF7805014.1"/>
    </source>
</evidence>
<keyword evidence="7" id="KW-1185">Reference proteome</keyword>
<dbReference type="AlphaFoldDB" id="A0A834SJS8"/>
<gene>
    <name evidence="6" type="ORF">G2W53_044125</name>
</gene>
<dbReference type="InterPro" id="IPR044273">
    <property type="entry name" value="PIF3-like"/>
</dbReference>
<dbReference type="EMBL" id="JAAIUW010000013">
    <property type="protein sequence ID" value="KAF7805014.1"/>
    <property type="molecule type" value="Genomic_DNA"/>
</dbReference>
<name>A0A834SJS8_9FABA</name>
<evidence type="ECO:0000256" key="5">
    <source>
        <dbReference type="SAM" id="MobiDB-lite"/>
    </source>
</evidence>
<dbReference type="GO" id="GO:0046983">
    <property type="term" value="F:protein dimerization activity"/>
    <property type="evidence" value="ECO:0007669"/>
    <property type="project" value="InterPro"/>
</dbReference>
<proteinExistence type="predicted"/>
<keyword evidence="4" id="KW-0539">Nucleus</keyword>
<feature type="region of interest" description="Disordered" evidence="5">
    <location>
        <begin position="47"/>
        <end position="88"/>
    </location>
</feature>
<feature type="region of interest" description="Disordered" evidence="5">
    <location>
        <begin position="313"/>
        <end position="334"/>
    </location>
</feature>
<dbReference type="GO" id="GO:0007165">
    <property type="term" value="P:signal transduction"/>
    <property type="evidence" value="ECO:0007669"/>
    <property type="project" value="UniProtKB-ARBA"/>
</dbReference>
<evidence type="ECO:0000256" key="1">
    <source>
        <dbReference type="ARBA" id="ARBA00004123"/>
    </source>
</evidence>
<feature type="compositionally biased region" description="Basic and acidic residues" evidence="5">
    <location>
        <begin position="434"/>
        <end position="446"/>
    </location>
</feature>